<gene>
    <name evidence="1" type="ORF">TCNE_LOCUS14150</name>
</gene>
<dbReference type="Proteomes" id="UP000050794">
    <property type="component" value="Unassembled WGS sequence"/>
</dbReference>
<evidence type="ECO:0000313" key="1">
    <source>
        <dbReference type="EMBL" id="VDM45471.1"/>
    </source>
</evidence>
<reference evidence="3" key="1">
    <citation type="submission" date="2016-06" db="UniProtKB">
        <authorList>
            <consortium name="WormBaseParasite"/>
        </authorList>
    </citation>
    <scope>IDENTIFICATION</scope>
</reference>
<dbReference type="WBParaSite" id="TCNE_0001414901-mRNA-1">
    <property type="protein sequence ID" value="TCNE_0001414901-mRNA-1"/>
    <property type="gene ID" value="TCNE_0001414901"/>
</dbReference>
<sequence length="172" mass="19137">MRQVYVTRVAENTLPSMSLSIGDAILDVDSVPISSVNEATKIMCSRLKANGYVTMVIEQADDPVTAQYVRMVLMAEKTMEIDLPLAPDVVDICKKELGRFHANPNLDYKYSILRKSAKKERADSSRIKVNESTEDIPIACEDNPNLLVKVPAQPPKPPCKSFQSEILGWAKQ</sequence>
<evidence type="ECO:0000313" key="2">
    <source>
        <dbReference type="Proteomes" id="UP000050794"/>
    </source>
</evidence>
<dbReference type="EMBL" id="UYWY01022092">
    <property type="protein sequence ID" value="VDM45471.1"/>
    <property type="molecule type" value="Genomic_DNA"/>
</dbReference>
<protein>
    <submittedName>
        <fullName evidence="3">PDZ domain-containing protein</fullName>
    </submittedName>
</protein>
<accession>A0A183V079</accession>
<dbReference type="InterPro" id="IPR036034">
    <property type="entry name" value="PDZ_sf"/>
</dbReference>
<dbReference type="AlphaFoldDB" id="A0A183V079"/>
<dbReference type="PANTHER" id="PTHR31327:SF7">
    <property type="entry name" value="PDZ DOMAIN-CONTAINING PROTEIN"/>
    <property type="match status" value="1"/>
</dbReference>
<reference evidence="1 2" key="2">
    <citation type="submission" date="2018-11" db="EMBL/GenBank/DDBJ databases">
        <authorList>
            <consortium name="Pathogen Informatics"/>
        </authorList>
    </citation>
    <scope>NUCLEOTIDE SEQUENCE [LARGE SCALE GENOMIC DNA]</scope>
</reference>
<keyword evidence="2" id="KW-1185">Reference proteome</keyword>
<name>A0A183V079_TOXCA</name>
<dbReference type="SUPFAM" id="SSF50156">
    <property type="entry name" value="PDZ domain-like"/>
    <property type="match status" value="1"/>
</dbReference>
<dbReference type="InterPro" id="IPR040264">
    <property type="entry name" value="T15H9.4-like"/>
</dbReference>
<evidence type="ECO:0000313" key="3">
    <source>
        <dbReference type="WBParaSite" id="TCNE_0001414901-mRNA-1"/>
    </source>
</evidence>
<organism evidence="2 3">
    <name type="scientific">Toxocara canis</name>
    <name type="common">Canine roundworm</name>
    <dbReference type="NCBI Taxonomy" id="6265"/>
    <lineage>
        <taxon>Eukaryota</taxon>
        <taxon>Metazoa</taxon>
        <taxon>Ecdysozoa</taxon>
        <taxon>Nematoda</taxon>
        <taxon>Chromadorea</taxon>
        <taxon>Rhabditida</taxon>
        <taxon>Spirurina</taxon>
        <taxon>Ascaridomorpha</taxon>
        <taxon>Ascaridoidea</taxon>
        <taxon>Toxocaridae</taxon>
        <taxon>Toxocara</taxon>
    </lineage>
</organism>
<proteinExistence type="predicted"/>
<dbReference type="PANTHER" id="PTHR31327">
    <property type="entry name" value="SPERM MEIOSIS PDZ DOMAIN CONTAINING PROTEINS-RELATED"/>
    <property type="match status" value="1"/>
</dbReference>